<name>A0A4Y6I5X9_9MOLU</name>
<dbReference type="PROSITE" id="PS51257">
    <property type="entry name" value="PROKAR_LIPOPROTEIN"/>
    <property type="match status" value="1"/>
</dbReference>
<keyword evidence="5" id="KW-1185">Reference proteome</keyword>
<protein>
    <recommendedName>
        <fullName evidence="3">DUF31 domain-containing protein</fullName>
    </recommendedName>
</protein>
<organism evidence="4 5">
    <name type="scientific">Mycoplasma nasistruthionis</name>
    <dbReference type="NCBI Taxonomy" id="353852"/>
    <lineage>
        <taxon>Bacteria</taxon>
        <taxon>Bacillati</taxon>
        <taxon>Mycoplasmatota</taxon>
        <taxon>Mollicutes</taxon>
        <taxon>Mycoplasmataceae</taxon>
        <taxon>Mycoplasma</taxon>
    </lineage>
</organism>
<feature type="compositionally biased region" description="Polar residues" evidence="1">
    <location>
        <begin position="41"/>
        <end position="50"/>
    </location>
</feature>
<dbReference type="AlphaFoldDB" id="A0A4Y6I5X9"/>
<feature type="domain" description="DUF31" evidence="3">
    <location>
        <begin position="194"/>
        <end position="271"/>
    </location>
</feature>
<evidence type="ECO:0000313" key="5">
    <source>
        <dbReference type="Proteomes" id="UP000315201"/>
    </source>
</evidence>
<dbReference type="Proteomes" id="UP000315201">
    <property type="component" value="Chromosome"/>
</dbReference>
<feature type="region of interest" description="Disordered" evidence="1">
    <location>
        <begin position="26"/>
        <end position="86"/>
    </location>
</feature>
<feature type="signal peptide" evidence="2">
    <location>
        <begin position="1"/>
        <end position="19"/>
    </location>
</feature>
<dbReference type="EMBL" id="CP041147">
    <property type="protein sequence ID" value="QDF65026.1"/>
    <property type="molecule type" value="Genomic_DNA"/>
</dbReference>
<reference evidence="4 5" key="1">
    <citation type="submission" date="2019-06" db="EMBL/GenBank/DDBJ databases">
        <title>Mycoplasma nasistruthionis sp. nov. str Ms03.</title>
        <authorList>
            <person name="Botes A."/>
        </authorList>
    </citation>
    <scope>NUCLEOTIDE SEQUENCE [LARGE SCALE GENOMIC DNA]</scope>
    <source>
        <strain evidence="4 5">Ms03</strain>
    </source>
</reference>
<evidence type="ECO:0000313" key="4">
    <source>
        <dbReference type="EMBL" id="QDF65026.1"/>
    </source>
</evidence>
<feature type="compositionally biased region" description="Basic and acidic residues" evidence="1">
    <location>
        <begin position="55"/>
        <end position="77"/>
    </location>
</feature>
<proteinExistence type="predicted"/>
<dbReference type="InterPro" id="IPR022382">
    <property type="entry name" value="Mycoplasma_peptidase_DUF31"/>
</dbReference>
<dbReference type="RefSeq" id="WP_208664607.1">
    <property type="nucleotide sequence ID" value="NZ_CP041147.1"/>
</dbReference>
<keyword evidence="2" id="KW-0732">Signal</keyword>
<gene>
    <name evidence="4" type="ORF">FIV53_01795</name>
</gene>
<feature type="chain" id="PRO_5021437011" description="DUF31 domain-containing protein" evidence="2">
    <location>
        <begin position="20"/>
        <end position="298"/>
    </location>
</feature>
<evidence type="ECO:0000256" key="1">
    <source>
        <dbReference type="SAM" id="MobiDB-lite"/>
    </source>
</evidence>
<evidence type="ECO:0000259" key="3">
    <source>
        <dbReference type="Pfam" id="PF01732"/>
    </source>
</evidence>
<evidence type="ECO:0000256" key="2">
    <source>
        <dbReference type="SAM" id="SignalP"/>
    </source>
</evidence>
<dbReference type="Pfam" id="PF01732">
    <property type="entry name" value="Mycop_pep_DUF31"/>
    <property type="match status" value="1"/>
</dbReference>
<sequence>MKLNKLLLLSLLSSPMALAASCQFGHSENVSVKPSEKPKDTNGTNKNPTDPSDPGAREGERVDTDPPQKDPIQKHGLEPGNANSPEYINGSILDKYNADESAYVQGLFRYMFGGNEAEYQKDLNKAVNPPANVQEFNNLANQINQPEYKDSFLKNFSVVNGDKKLVLNPLGFTLRQQHWADPVGDTGTARYVPNEIYKKALLQSFSIKITTENKNLKNSKYAEGRLDQGTAWILDYAIKDGEQYPTKWYIATNLHVIEKFTKLPEQAAKDNAVYSNVITQEEMKKRADEVFKTGEALD</sequence>
<accession>A0A4Y6I5X9</accession>